<dbReference type="EC" id="5.1.3.13" evidence="3 7"/>
<sequence>MKIIETEIPDVFILEPLVFVNERGFFMESFNHRVFETLLDTKVNFVQDNHSKSTKNVVRGLHYQTEPYAQGKLVRCISGAVYDVAVDLRSTSQTYGCWVGVELSALNMRQLWIPEGFAHGFLTLTDNVEFLYKTTNYYNKESERCIRYNDPDLDIIWPISNKDNIIVSDKDKKGILFRDIKK</sequence>
<dbReference type="Gene3D" id="2.60.120.10">
    <property type="entry name" value="Jelly Rolls"/>
    <property type="match status" value="1"/>
</dbReference>
<dbReference type="SUPFAM" id="SSF51182">
    <property type="entry name" value="RmlC-like cupins"/>
    <property type="match status" value="1"/>
</dbReference>
<comment type="subunit">
    <text evidence="7">Homodimer.</text>
</comment>
<dbReference type="InterPro" id="IPR014710">
    <property type="entry name" value="RmlC-like_jellyroll"/>
</dbReference>
<proteinExistence type="inferred from homology"/>
<evidence type="ECO:0000256" key="4">
    <source>
        <dbReference type="ARBA" id="ARBA00019595"/>
    </source>
</evidence>
<evidence type="ECO:0000256" key="2">
    <source>
        <dbReference type="ARBA" id="ARBA00001997"/>
    </source>
</evidence>
<comment type="similarity">
    <text evidence="7">Belongs to the dTDP-4-dehydrorhamnose 3,5-epimerase family.</text>
</comment>
<dbReference type="PANTHER" id="PTHR21047">
    <property type="entry name" value="DTDP-6-DEOXY-D-GLUCOSE-3,5 EPIMERASE"/>
    <property type="match status" value="1"/>
</dbReference>
<organism evidence="8">
    <name type="scientific">Salmonella enterica</name>
    <name type="common">Salmonella choleraesuis</name>
    <dbReference type="NCBI Taxonomy" id="28901"/>
    <lineage>
        <taxon>Bacteria</taxon>
        <taxon>Pseudomonadati</taxon>
        <taxon>Pseudomonadota</taxon>
        <taxon>Gammaproteobacteria</taxon>
        <taxon>Enterobacterales</taxon>
        <taxon>Enterobacteriaceae</taxon>
        <taxon>Salmonella</taxon>
    </lineage>
</organism>
<dbReference type="InterPro" id="IPR011051">
    <property type="entry name" value="RmlC_Cupin_sf"/>
</dbReference>
<dbReference type="Pfam" id="PF00908">
    <property type="entry name" value="dTDP_sugar_isom"/>
    <property type="match status" value="1"/>
</dbReference>
<comment type="function">
    <text evidence="2 7">Catalyzes the epimerization of the C3' and C5'positions of dTDP-6-deoxy-D-xylo-4-hexulose, forming dTDP-6-deoxy-L-lyxo-4-hexulose.</text>
</comment>
<gene>
    <name evidence="8" type="primary">rmlC</name>
</gene>
<dbReference type="NCBIfam" id="TIGR01221">
    <property type="entry name" value="rmlC"/>
    <property type="match status" value="1"/>
</dbReference>
<name>Q9F7H4_SALER</name>
<evidence type="ECO:0000313" key="8">
    <source>
        <dbReference type="EMBL" id="AAG09533.1"/>
    </source>
</evidence>
<dbReference type="GO" id="GO:0008830">
    <property type="term" value="F:dTDP-4-dehydrorhamnose 3,5-epimerase activity"/>
    <property type="evidence" value="ECO:0007669"/>
    <property type="project" value="UniProtKB-UniRule"/>
</dbReference>
<dbReference type="InterPro" id="IPR000888">
    <property type="entry name" value="RmlC-like"/>
</dbReference>
<evidence type="ECO:0000256" key="1">
    <source>
        <dbReference type="ARBA" id="ARBA00001298"/>
    </source>
</evidence>
<protein>
    <recommendedName>
        <fullName evidence="4 7">dTDP-4-dehydrorhamnose 3,5-epimerase</fullName>
        <ecNumber evidence="3 7">5.1.3.13</ecNumber>
    </recommendedName>
    <alternativeName>
        <fullName evidence="7">Thymidine diphospho-4-keto-rhamnose 3,5-epimerase</fullName>
    </alternativeName>
</protein>
<dbReference type="AlphaFoldDB" id="Q9F7H4"/>
<comment type="pathway">
    <text evidence="7">Carbohydrate biosynthesis; dTDP-L-rhamnose biosynthesis.</text>
</comment>
<reference evidence="8" key="1">
    <citation type="journal article" date="2000" name="Microbiology">
        <title>Genetic variation of dTDP-L-rhamnose pathway genes in Salmonella enterica.</title>
        <authorList>
            <person name="Li Q."/>
            <person name="Reeves P.R."/>
        </authorList>
    </citation>
    <scope>NUCLEOTIDE SEQUENCE</scope>
</reference>
<dbReference type="GO" id="GO:0000271">
    <property type="term" value="P:polysaccharide biosynthetic process"/>
    <property type="evidence" value="ECO:0007669"/>
    <property type="project" value="TreeGrafter"/>
</dbReference>
<evidence type="ECO:0000256" key="7">
    <source>
        <dbReference type="RuleBase" id="RU364069"/>
    </source>
</evidence>
<dbReference type="CDD" id="cd00438">
    <property type="entry name" value="cupin_RmlC"/>
    <property type="match status" value="1"/>
</dbReference>
<dbReference type="GO" id="GO:0005829">
    <property type="term" value="C:cytosol"/>
    <property type="evidence" value="ECO:0007669"/>
    <property type="project" value="TreeGrafter"/>
</dbReference>
<evidence type="ECO:0000256" key="6">
    <source>
        <dbReference type="PIRSR" id="PIRSR600888-3"/>
    </source>
</evidence>
<evidence type="ECO:0000256" key="5">
    <source>
        <dbReference type="PIRSR" id="PIRSR600888-1"/>
    </source>
</evidence>
<feature type="active site" description="Proton donor" evidence="5">
    <location>
        <position position="132"/>
    </location>
</feature>
<feature type="site" description="Participates in a stacking interaction with the thymidine ring of dTDP-4-oxo-6-deoxyglucose" evidence="6">
    <location>
        <position position="138"/>
    </location>
</feature>
<accession>Q9F7H4</accession>
<dbReference type="PANTHER" id="PTHR21047:SF2">
    <property type="entry name" value="THYMIDINE DIPHOSPHO-4-KETO-RHAMNOSE 3,5-EPIMERASE"/>
    <property type="match status" value="1"/>
</dbReference>
<keyword evidence="7" id="KW-0413">Isomerase</keyword>
<dbReference type="GO" id="GO:0019305">
    <property type="term" value="P:dTDP-rhamnose biosynthetic process"/>
    <property type="evidence" value="ECO:0007669"/>
    <property type="project" value="UniProtKB-UniRule"/>
</dbReference>
<dbReference type="UniPathway" id="UPA00124"/>
<dbReference type="EMBL" id="AF279623">
    <property type="protein sequence ID" value="AAG09533.1"/>
    <property type="molecule type" value="Genomic_DNA"/>
</dbReference>
<evidence type="ECO:0000256" key="3">
    <source>
        <dbReference type="ARBA" id="ARBA00012098"/>
    </source>
</evidence>
<comment type="catalytic activity">
    <reaction evidence="1 7">
        <text>dTDP-4-dehydro-6-deoxy-alpha-D-glucose = dTDP-4-dehydro-beta-L-rhamnose</text>
        <dbReference type="Rhea" id="RHEA:16969"/>
        <dbReference type="ChEBI" id="CHEBI:57649"/>
        <dbReference type="ChEBI" id="CHEBI:62830"/>
        <dbReference type="EC" id="5.1.3.13"/>
    </reaction>
</comment>
<feature type="active site" description="Proton acceptor" evidence="5">
    <location>
        <position position="62"/>
    </location>
</feature>